<dbReference type="HOGENOM" id="CLU_686379_0_0_11"/>
<dbReference type="GO" id="GO:0003677">
    <property type="term" value="F:DNA binding"/>
    <property type="evidence" value="ECO:0007669"/>
    <property type="project" value="UniProtKB-KW"/>
</dbReference>
<sequence>MNAFPLRPVWAVADEVRQVIDPADVAGDVVHYNIPALEATGEPTVEPASDIKSGKLLLRGDEVIISRLNPRKSRVVRTRPHSLPILASTEFVPLRPVGCDARFLTYCLLSETTRQLLDSEVRSVTRSHQRVDPLNISRLAIPSPELDEQRRIAAFLDDQVGRLNTVIDLRERQARLLESRATAHAESLLRPAQGWVEVPARHLVSEVAVGIVIQPAALYTHFTDGVPAVRGTDISPGLMNPENLIRISPEGHAANQRSRLRSGDVLVVRSGRAGAACRVPEWLVDGNCIDVVIVRSGPGADAGYLEHSINSPRAQESISEHSTGAIQRHFGVEAMRALPLVRRPVAEQAAIAAELDRGRREHERAVNLVDASKGKLIERKQALITAAVTGQFDVTTARAVA</sequence>
<gene>
    <name evidence="3" type="ordered locus">BLASA_2166</name>
</gene>
<dbReference type="REBASE" id="46635">
    <property type="entry name" value="S.BsaDD2ORF2167P"/>
</dbReference>
<proteinExistence type="predicted"/>
<evidence type="ECO:0000256" key="2">
    <source>
        <dbReference type="ARBA" id="ARBA00023125"/>
    </source>
</evidence>
<dbReference type="SUPFAM" id="SSF116734">
    <property type="entry name" value="DNA methylase specificity domain"/>
    <property type="match status" value="2"/>
</dbReference>
<reference evidence="3 4" key="1">
    <citation type="journal article" date="2012" name="J. Bacteriol.">
        <title>Genome Sequence of Blastococcus saxobsidens DD2, a Stone-Inhabiting Bacterium.</title>
        <authorList>
            <person name="Chouaia B."/>
            <person name="Crotti E."/>
            <person name="Brusetti L."/>
            <person name="Daffonchio D."/>
            <person name="Essoussi I."/>
            <person name="Nouioui I."/>
            <person name="Sbissi I."/>
            <person name="Ghodhbane-Gtari F."/>
            <person name="Gtari M."/>
            <person name="Vacherie B."/>
            <person name="Barbe V."/>
            <person name="Medigue C."/>
            <person name="Gury J."/>
            <person name="Pujic P."/>
            <person name="Normand P."/>
        </authorList>
    </citation>
    <scope>NUCLEOTIDE SEQUENCE [LARGE SCALE GENOMIC DNA]</scope>
    <source>
        <strain evidence="3 4">DD2</strain>
    </source>
</reference>
<dbReference type="PANTHER" id="PTHR30408:SF12">
    <property type="entry name" value="TYPE I RESTRICTION ENZYME MJAVIII SPECIFICITY SUBUNIT"/>
    <property type="match status" value="1"/>
</dbReference>
<accession>H6RSX1</accession>
<dbReference type="GO" id="GO:0009307">
    <property type="term" value="P:DNA restriction-modification system"/>
    <property type="evidence" value="ECO:0007669"/>
    <property type="project" value="UniProtKB-KW"/>
</dbReference>
<dbReference type="STRING" id="1146883.BLASA_2166"/>
<dbReference type="eggNOG" id="COG0732">
    <property type="taxonomic scope" value="Bacteria"/>
</dbReference>
<dbReference type="Proteomes" id="UP000007517">
    <property type="component" value="Chromosome"/>
</dbReference>
<dbReference type="KEGG" id="bsd:BLASA_2166"/>
<dbReference type="AlphaFoldDB" id="H6RSX1"/>
<organism evidence="3 4">
    <name type="scientific">Blastococcus saxobsidens (strain DD2)</name>
    <dbReference type="NCBI Taxonomy" id="1146883"/>
    <lineage>
        <taxon>Bacteria</taxon>
        <taxon>Bacillati</taxon>
        <taxon>Actinomycetota</taxon>
        <taxon>Actinomycetes</taxon>
        <taxon>Geodermatophilales</taxon>
        <taxon>Geodermatophilaceae</taxon>
        <taxon>Blastococcus</taxon>
    </lineage>
</organism>
<dbReference type="Gene3D" id="3.90.220.20">
    <property type="entry name" value="DNA methylase specificity domains"/>
    <property type="match status" value="2"/>
</dbReference>
<keyword evidence="4" id="KW-1185">Reference proteome</keyword>
<name>H6RSX1_BLASD</name>
<evidence type="ECO:0000256" key="1">
    <source>
        <dbReference type="ARBA" id="ARBA00022747"/>
    </source>
</evidence>
<evidence type="ECO:0000313" key="3">
    <source>
        <dbReference type="EMBL" id="CCG03074.1"/>
    </source>
</evidence>
<dbReference type="InterPro" id="IPR044946">
    <property type="entry name" value="Restrct_endonuc_typeI_TRD_sf"/>
</dbReference>
<dbReference type="PANTHER" id="PTHR30408">
    <property type="entry name" value="TYPE-1 RESTRICTION ENZYME ECOKI SPECIFICITY PROTEIN"/>
    <property type="match status" value="1"/>
</dbReference>
<dbReference type="EMBL" id="FO117623">
    <property type="protein sequence ID" value="CCG03074.1"/>
    <property type="molecule type" value="Genomic_DNA"/>
</dbReference>
<protein>
    <submittedName>
        <fullName evidence="3">Putative Restriction modification system DNA specificity domain</fullName>
    </submittedName>
</protein>
<dbReference type="RefSeq" id="WP_014375957.1">
    <property type="nucleotide sequence ID" value="NC_016943.1"/>
</dbReference>
<evidence type="ECO:0000313" key="4">
    <source>
        <dbReference type="Proteomes" id="UP000007517"/>
    </source>
</evidence>
<dbReference type="InterPro" id="IPR052021">
    <property type="entry name" value="Type-I_RS_S_subunit"/>
</dbReference>
<keyword evidence="2" id="KW-0238">DNA-binding</keyword>
<reference evidence="4" key="2">
    <citation type="submission" date="2012-02" db="EMBL/GenBank/DDBJ databases">
        <title>Complete genome sequence of Blastococcus saxobsidens strain DD2.</title>
        <authorList>
            <person name="Genoscope."/>
        </authorList>
    </citation>
    <scope>NUCLEOTIDE SEQUENCE [LARGE SCALE GENOMIC DNA]</scope>
    <source>
        <strain evidence="4">DD2</strain>
    </source>
</reference>
<keyword evidence="1" id="KW-0680">Restriction system</keyword>